<feature type="region of interest" description="Disordered" evidence="1">
    <location>
        <begin position="1"/>
        <end position="25"/>
    </location>
</feature>
<dbReference type="RefSeq" id="XP_043034989.1">
    <property type="nucleotide sequence ID" value="XM_043187234.1"/>
</dbReference>
<protein>
    <submittedName>
        <fullName evidence="2">Uncharacterized protein</fullName>
    </submittedName>
</protein>
<accession>A0A9P7VIU8</accession>
<dbReference type="GeneID" id="66109531"/>
<evidence type="ECO:0000313" key="3">
    <source>
        <dbReference type="Proteomes" id="UP000812287"/>
    </source>
</evidence>
<organism evidence="2 3">
    <name type="scientific">Guyanagaster necrorhizus</name>
    <dbReference type="NCBI Taxonomy" id="856835"/>
    <lineage>
        <taxon>Eukaryota</taxon>
        <taxon>Fungi</taxon>
        <taxon>Dikarya</taxon>
        <taxon>Basidiomycota</taxon>
        <taxon>Agaricomycotina</taxon>
        <taxon>Agaricomycetes</taxon>
        <taxon>Agaricomycetidae</taxon>
        <taxon>Agaricales</taxon>
        <taxon>Marasmiineae</taxon>
        <taxon>Physalacriaceae</taxon>
        <taxon>Guyanagaster</taxon>
    </lineage>
</organism>
<dbReference type="AlphaFoldDB" id="A0A9P7VIU8"/>
<evidence type="ECO:0000313" key="2">
    <source>
        <dbReference type="EMBL" id="KAG7441489.1"/>
    </source>
</evidence>
<sequence>MVHEKRFSREGSGEADTSAIQSEDDIASSTQLNWKNGVLRQSILLQSSNVQV</sequence>
<keyword evidence="3" id="KW-1185">Reference proteome</keyword>
<dbReference type="Proteomes" id="UP000812287">
    <property type="component" value="Unassembled WGS sequence"/>
</dbReference>
<evidence type="ECO:0000256" key="1">
    <source>
        <dbReference type="SAM" id="MobiDB-lite"/>
    </source>
</evidence>
<gene>
    <name evidence="2" type="ORF">BT62DRAFT_937006</name>
</gene>
<feature type="compositionally biased region" description="Basic and acidic residues" evidence="1">
    <location>
        <begin position="1"/>
        <end position="12"/>
    </location>
</feature>
<dbReference type="EMBL" id="MU250559">
    <property type="protein sequence ID" value="KAG7441489.1"/>
    <property type="molecule type" value="Genomic_DNA"/>
</dbReference>
<proteinExistence type="predicted"/>
<comment type="caution">
    <text evidence="2">The sequence shown here is derived from an EMBL/GenBank/DDBJ whole genome shotgun (WGS) entry which is preliminary data.</text>
</comment>
<name>A0A9P7VIU8_9AGAR</name>
<reference evidence="2" key="1">
    <citation type="submission" date="2020-11" db="EMBL/GenBank/DDBJ databases">
        <title>Adaptations for nitrogen fixation in a non-lichenized fungal sporocarp promotes dispersal by wood-feeding termites.</title>
        <authorList>
            <consortium name="DOE Joint Genome Institute"/>
            <person name="Koch R.A."/>
            <person name="Yoon G."/>
            <person name="Arayal U."/>
            <person name="Lail K."/>
            <person name="Amirebrahimi M."/>
            <person name="Labutti K."/>
            <person name="Lipzen A."/>
            <person name="Riley R."/>
            <person name="Barry K."/>
            <person name="Henrissat B."/>
            <person name="Grigoriev I.V."/>
            <person name="Herr J.R."/>
            <person name="Aime M.C."/>
        </authorList>
    </citation>
    <scope>NUCLEOTIDE SEQUENCE</scope>
    <source>
        <strain evidence="2">MCA 3950</strain>
    </source>
</reference>